<accession>A0AAV0EBS1</accession>
<protein>
    <recommendedName>
        <fullName evidence="1">F-box domain-containing protein</fullName>
    </recommendedName>
</protein>
<evidence type="ECO:0000313" key="2">
    <source>
        <dbReference type="EMBL" id="CAH9121323.1"/>
    </source>
</evidence>
<dbReference type="PROSITE" id="PS50181">
    <property type="entry name" value="FBOX"/>
    <property type="match status" value="1"/>
</dbReference>
<feature type="domain" description="F-box" evidence="1">
    <location>
        <begin position="1"/>
        <end position="47"/>
    </location>
</feature>
<keyword evidence="3" id="KW-1185">Reference proteome</keyword>
<name>A0AAV0EBS1_9ASTE</name>
<gene>
    <name evidence="2" type="ORF">CEPIT_LOCUS23608</name>
</gene>
<reference evidence="2" key="1">
    <citation type="submission" date="2022-07" db="EMBL/GenBank/DDBJ databases">
        <authorList>
            <person name="Macas J."/>
            <person name="Novak P."/>
            <person name="Neumann P."/>
        </authorList>
    </citation>
    <scope>NUCLEOTIDE SEQUENCE</scope>
</reference>
<dbReference type="InterPro" id="IPR006527">
    <property type="entry name" value="F-box-assoc_dom_typ1"/>
</dbReference>
<proteinExistence type="predicted"/>
<dbReference type="PANTHER" id="PTHR31672:SF13">
    <property type="entry name" value="F-BOX PROTEIN CPR30-LIKE"/>
    <property type="match status" value="1"/>
</dbReference>
<dbReference type="Pfam" id="PF07734">
    <property type="entry name" value="FBA_1"/>
    <property type="match status" value="1"/>
</dbReference>
<dbReference type="Pfam" id="PF12937">
    <property type="entry name" value="F-box-like"/>
    <property type="match status" value="1"/>
</dbReference>
<dbReference type="Proteomes" id="UP001152523">
    <property type="component" value="Unassembled WGS sequence"/>
</dbReference>
<dbReference type="InterPro" id="IPR017451">
    <property type="entry name" value="F-box-assoc_interact_dom"/>
</dbReference>
<sequence>MENCKFPRELLIEILVRLPVKSLMRFKCVCKYLHDLIKKDHHLMHKFYEINREKYDCAVIEVGGSARESPNKLFGLLNKDSECDEIRCTCLDIPGSVTRYMSCCDGMLCLILGKDDFDIRSLNCYSGDMNFNVLIWNPFIREINVLPPVVVPVVVPDNPPAIEDIYYLLFEAFGFGISNSKKWKVVMMWYFDYDPKDIDFTYEIVMVCSQDTGDGSWRWRRIDALSNVPVKSREDFYFKGKYYWRVDLEWGWNLSFSEEHLLWFDLDVEVFGMIQLPTVPGRLSCTVMNETIALISHCYQRKPFDDINIWLMSETNGHIDWHKQWSIDCGVSIHKHESLYPPTEHQTWEEDWIPIGIWNQGGRLCLLAFPLIRDPDYSGFSKHRRFSGEDNYKPYLVSVDLETQEMKLIYLTQESKCVKIVANSSGRYVQVFSESTAEATQLWTRSLSSCEACARIYNPSLKLL</sequence>
<dbReference type="PANTHER" id="PTHR31672">
    <property type="entry name" value="BNACNNG10540D PROTEIN"/>
    <property type="match status" value="1"/>
</dbReference>
<dbReference type="AlphaFoldDB" id="A0AAV0EBS1"/>
<dbReference type="NCBIfam" id="TIGR01640">
    <property type="entry name" value="F_box_assoc_1"/>
    <property type="match status" value="1"/>
</dbReference>
<dbReference type="InterPro" id="IPR001810">
    <property type="entry name" value="F-box_dom"/>
</dbReference>
<dbReference type="SMART" id="SM00256">
    <property type="entry name" value="FBOX"/>
    <property type="match status" value="1"/>
</dbReference>
<dbReference type="Gene3D" id="1.20.1280.50">
    <property type="match status" value="1"/>
</dbReference>
<comment type="caution">
    <text evidence="2">The sequence shown here is derived from an EMBL/GenBank/DDBJ whole genome shotgun (WGS) entry which is preliminary data.</text>
</comment>
<evidence type="ECO:0000259" key="1">
    <source>
        <dbReference type="PROSITE" id="PS50181"/>
    </source>
</evidence>
<evidence type="ECO:0000313" key="3">
    <source>
        <dbReference type="Proteomes" id="UP001152523"/>
    </source>
</evidence>
<dbReference type="InterPro" id="IPR050796">
    <property type="entry name" value="SCF_F-box_component"/>
</dbReference>
<dbReference type="InterPro" id="IPR036047">
    <property type="entry name" value="F-box-like_dom_sf"/>
</dbReference>
<organism evidence="2 3">
    <name type="scientific">Cuscuta epithymum</name>
    <dbReference type="NCBI Taxonomy" id="186058"/>
    <lineage>
        <taxon>Eukaryota</taxon>
        <taxon>Viridiplantae</taxon>
        <taxon>Streptophyta</taxon>
        <taxon>Embryophyta</taxon>
        <taxon>Tracheophyta</taxon>
        <taxon>Spermatophyta</taxon>
        <taxon>Magnoliopsida</taxon>
        <taxon>eudicotyledons</taxon>
        <taxon>Gunneridae</taxon>
        <taxon>Pentapetalae</taxon>
        <taxon>asterids</taxon>
        <taxon>lamiids</taxon>
        <taxon>Solanales</taxon>
        <taxon>Convolvulaceae</taxon>
        <taxon>Cuscuteae</taxon>
        <taxon>Cuscuta</taxon>
        <taxon>Cuscuta subgen. Cuscuta</taxon>
    </lineage>
</organism>
<dbReference type="EMBL" id="CAMAPF010000921">
    <property type="protein sequence ID" value="CAH9121323.1"/>
    <property type="molecule type" value="Genomic_DNA"/>
</dbReference>
<dbReference type="SUPFAM" id="SSF81383">
    <property type="entry name" value="F-box domain"/>
    <property type="match status" value="1"/>
</dbReference>